<protein>
    <submittedName>
        <fullName evidence="1">Uncharacterized protein</fullName>
    </submittedName>
</protein>
<reference evidence="1" key="1">
    <citation type="submission" date="2023-01" db="EMBL/GenBank/DDBJ databases">
        <authorList>
            <person name="Van Ghelder C."/>
            <person name="Rancurel C."/>
        </authorList>
    </citation>
    <scope>NUCLEOTIDE SEQUENCE</scope>
    <source>
        <strain evidence="1">CNCM I-4278</strain>
    </source>
</reference>
<evidence type="ECO:0000313" key="2">
    <source>
        <dbReference type="Proteomes" id="UP001152607"/>
    </source>
</evidence>
<organism evidence="1 2">
    <name type="scientific">Periconia digitata</name>
    <dbReference type="NCBI Taxonomy" id="1303443"/>
    <lineage>
        <taxon>Eukaryota</taxon>
        <taxon>Fungi</taxon>
        <taxon>Dikarya</taxon>
        <taxon>Ascomycota</taxon>
        <taxon>Pezizomycotina</taxon>
        <taxon>Dothideomycetes</taxon>
        <taxon>Pleosporomycetidae</taxon>
        <taxon>Pleosporales</taxon>
        <taxon>Massarineae</taxon>
        <taxon>Periconiaceae</taxon>
        <taxon>Periconia</taxon>
    </lineage>
</organism>
<comment type="caution">
    <text evidence="1">The sequence shown here is derived from an EMBL/GenBank/DDBJ whole genome shotgun (WGS) entry which is preliminary data.</text>
</comment>
<name>A0A9W4U9Q4_9PLEO</name>
<gene>
    <name evidence="1" type="ORF">PDIGIT_LOCUS5256</name>
</gene>
<proteinExistence type="predicted"/>
<evidence type="ECO:0000313" key="1">
    <source>
        <dbReference type="EMBL" id="CAI6332225.1"/>
    </source>
</evidence>
<sequence length="111" mass="12979">MQVHPLRITRSASHPWRPKFPGNTRAHRMRDIRKILCQVLSTQLYTECYPERARTAAIATSPAPRQCLHSSRHQMKFRKVAQSSILNNVIDKHVASRQQQRAYVSAWPQRH</sequence>
<dbReference type="AlphaFoldDB" id="A0A9W4U9Q4"/>
<dbReference type="Proteomes" id="UP001152607">
    <property type="component" value="Unassembled WGS sequence"/>
</dbReference>
<dbReference type="EMBL" id="CAOQHR010000003">
    <property type="protein sequence ID" value="CAI6332225.1"/>
    <property type="molecule type" value="Genomic_DNA"/>
</dbReference>
<accession>A0A9W4U9Q4</accession>
<keyword evidence="2" id="KW-1185">Reference proteome</keyword>